<gene>
    <name evidence="2" type="ORF">K0504_10765</name>
</gene>
<name>A0ABS7EH26_9GAMM</name>
<dbReference type="InterPro" id="IPR021370">
    <property type="entry name" value="DUF2987"/>
</dbReference>
<evidence type="ECO:0000313" key="3">
    <source>
        <dbReference type="Proteomes" id="UP001166251"/>
    </source>
</evidence>
<reference evidence="2" key="1">
    <citation type="submission" date="2021-07" db="EMBL/GenBank/DDBJ databases">
        <title>Neiella marina sp. nov., isolated from the intestinal content of sea cucumber Apostichopus japonicus.</title>
        <authorList>
            <person name="Bai X."/>
        </authorList>
    </citation>
    <scope>NUCLEOTIDE SEQUENCE</scope>
    <source>
        <strain evidence="2">126</strain>
    </source>
</reference>
<feature type="chain" id="PRO_5047095046" evidence="1">
    <location>
        <begin position="24"/>
        <end position="196"/>
    </location>
</feature>
<dbReference type="EMBL" id="JAHZSS010000012">
    <property type="protein sequence ID" value="MBW8191519.1"/>
    <property type="molecule type" value="Genomic_DNA"/>
</dbReference>
<evidence type="ECO:0000256" key="1">
    <source>
        <dbReference type="SAM" id="SignalP"/>
    </source>
</evidence>
<organism evidence="2 3">
    <name type="scientific">Neiella holothuriorum</name>
    <dbReference type="NCBI Taxonomy" id="2870530"/>
    <lineage>
        <taxon>Bacteria</taxon>
        <taxon>Pseudomonadati</taxon>
        <taxon>Pseudomonadota</taxon>
        <taxon>Gammaproteobacteria</taxon>
        <taxon>Alteromonadales</taxon>
        <taxon>Echinimonadaceae</taxon>
        <taxon>Neiella</taxon>
    </lineage>
</organism>
<keyword evidence="3" id="KW-1185">Reference proteome</keyword>
<feature type="signal peptide" evidence="1">
    <location>
        <begin position="1"/>
        <end position="23"/>
    </location>
</feature>
<evidence type="ECO:0000313" key="2">
    <source>
        <dbReference type="EMBL" id="MBW8191519.1"/>
    </source>
</evidence>
<dbReference type="Pfam" id="PF11205">
    <property type="entry name" value="DUF2987"/>
    <property type="match status" value="1"/>
</dbReference>
<comment type="caution">
    <text evidence="2">The sequence shown here is derived from an EMBL/GenBank/DDBJ whole genome shotgun (WGS) entry which is preliminary data.</text>
</comment>
<protein>
    <submittedName>
        <fullName evidence="2">DUF2987 domain-containing protein</fullName>
    </submittedName>
</protein>
<dbReference type="Proteomes" id="UP001166251">
    <property type="component" value="Unassembled WGS sequence"/>
</dbReference>
<dbReference type="RefSeq" id="WP_220104202.1">
    <property type="nucleotide sequence ID" value="NZ_JAHZSS010000012.1"/>
</dbReference>
<accession>A0ABS7EH26</accession>
<keyword evidence="1" id="KW-0732">Signal</keyword>
<proteinExistence type="predicted"/>
<sequence>MNRTVGVLLSAIGLICSMTSAQAAELNLQYAGFYDYLKQANDPEFNQVRPAFFLSEQGKTNGYCLAGATIKAGNASYPVVTNPVTGEFFVPFDKRIKDQRGLLVFDAPETCQLQVAVVGKIHQQQISQGEMLSLAAQIYQLMKEYAGSVSFMMPDWSAVIIVFENGEQQSYLRNEIPQDIKFDMAIDHVRLAMINN</sequence>